<keyword evidence="1" id="KW-1133">Transmembrane helix</keyword>
<feature type="transmembrane region" description="Helical" evidence="1">
    <location>
        <begin position="274"/>
        <end position="297"/>
    </location>
</feature>
<dbReference type="RefSeq" id="WP_058291442.1">
    <property type="nucleotide sequence ID" value="NZ_CYSD01000042.1"/>
</dbReference>
<dbReference type="AlphaFoldDB" id="A0A0P1GX42"/>
<accession>A0A0P1GX42</accession>
<evidence type="ECO:0000313" key="3">
    <source>
        <dbReference type="Proteomes" id="UP000052022"/>
    </source>
</evidence>
<organism evidence="2 3">
    <name type="scientific">Tritonibacter multivorans</name>
    <dbReference type="NCBI Taxonomy" id="928856"/>
    <lineage>
        <taxon>Bacteria</taxon>
        <taxon>Pseudomonadati</taxon>
        <taxon>Pseudomonadota</taxon>
        <taxon>Alphaproteobacteria</taxon>
        <taxon>Rhodobacterales</taxon>
        <taxon>Paracoccaceae</taxon>
        <taxon>Tritonibacter</taxon>
    </lineage>
</organism>
<evidence type="ECO:0000313" key="2">
    <source>
        <dbReference type="EMBL" id="CUH81535.1"/>
    </source>
</evidence>
<evidence type="ECO:0000256" key="1">
    <source>
        <dbReference type="SAM" id="Phobius"/>
    </source>
</evidence>
<keyword evidence="1" id="KW-0472">Membrane</keyword>
<protein>
    <submittedName>
        <fullName evidence="2">Uncharacterized protein</fullName>
    </submittedName>
</protein>
<dbReference type="STRING" id="928856.SAMN04488049_102310"/>
<gene>
    <name evidence="2" type="ORF">TRM7557_03473</name>
</gene>
<dbReference type="Proteomes" id="UP000052022">
    <property type="component" value="Unassembled WGS sequence"/>
</dbReference>
<sequence>MTTETKAQANFETLSRRDAADKISVKLGFCDRATNTLSVASAIVMRTLEEYGHDVDQFHARTGHRVELDCDSFRLDLRHRRSPTPLRQADGEACKSQLEILVNPHFPDHLDEEITELLLAMMLHNLICEMETATTVAWIDNAAEIDCAMFMSAFEAPGVAASDETNAPLLEDNTTPIAAYDAFVDTVAAEGREIEELVLDMAPVATDRVQQPKKRARFAPVDATFNDLAAHCEKLASTLTPPEAQIGEPTQGTSLRASFFGANRGNRLDQVATWATTLVVGLVSVPLALTTVAITLLRSRDLRYGAQMLVVLSLVALIQGTGIVQAALQ</sequence>
<keyword evidence="3" id="KW-1185">Reference proteome</keyword>
<name>A0A0P1GX42_9RHOB</name>
<dbReference type="EMBL" id="CYSD01000042">
    <property type="protein sequence ID" value="CUH81535.1"/>
    <property type="molecule type" value="Genomic_DNA"/>
</dbReference>
<reference evidence="2 3" key="1">
    <citation type="submission" date="2015-09" db="EMBL/GenBank/DDBJ databases">
        <authorList>
            <consortium name="Swine Surveillance"/>
        </authorList>
    </citation>
    <scope>NUCLEOTIDE SEQUENCE [LARGE SCALE GENOMIC DNA]</scope>
    <source>
        <strain evidence="2 3">CECT 7557</strain>
    </source>
</reference>
<proteinExistence type="predicted"/>
<keyword evidence="1" id="KW-0812">Transmembrane</keyword>
<feature type="transmembrane region" description="Helical" evidence="1">
    <location>
        <begin position="309"/>
        <end position="328"/>
    </location>
</feature>